<comment type="caution">
    <text evidence="2">The sequence shown here is derived from an EMBL/GenBank/DDBJ whole genome shotgun (WGS) entry which is preliminary data.</text>
</comment>
<organism evidence="2 3">
    <name type="scientific">Aquicella lusitana</name>
    <dbReference type="NCBI Taxonomy" id="254246"/>
    <lineage>
        <taxon>Bacteria</taxon>
        <taxon>Pseudomonadati</taxon>
        <taxon>Pseudomonadota</taxon>
        <taxon>Gammaproteobacteria</taxon>
        <taxon>Legionellales</taxon>
        <taxon>Coxiellaceae</taxon>
        <taxon>Aquicella</taxon>
    </lineage>
</organism>
<gene>
    <name evidence="2" type="ORF">C8D86_12034</name>
</gene>
<feature type="compositionally biased region" description="Basic and acidic residues" evidence="1">
    <location>
        <begin position="37"/>
        <end position="46"/>
    </location>
</feature>
<dbReference type="Proteomes" id="UP000254720">
    <property type="component" value="Unassembled WGS sequence"/>
</dbReference>
<feature type="region of interest" description="Disordered" evidence="1">
    <location>
        <begin position="1"/>
        <end position="119"/>
    </location>
</feature>
<feature type="compositionally biased region" description="Basic and acidic residues" evidence="1">
    <location>
        <begin position="53"/>
        <end position="73"/>
    </location>
</feature>
<proteinExistence type="predicted"/>
<reference evidence="2 3" key="1">
    <citation type="submission" date="2018-07" db="EMBL/GenBank/DDBJ databases">
        <title>Genomic Encyclopedia of Type Strains, Phase IV (KMG-IV): sequencing the most valuable type-strain genomes for metagenomic binning, comparative biology and taxonomic classification.</title>
        <authorList>
            <person name="Goeker M."/>
        </authorList>
    </citation>
    <scope>NUCLEOTIDE SEQUENCE [LARGE SCALE GENOMIC DNA]</scope>
    <source>
        <strain evidence="2 3">DSM 16500</strain>
    </source>
</reference>
<evidence type="ECO:0000256" key="1">
    <source>
        <dbReference type="SAM" id="MobiDB-lite"/>
    </source>
</evidence>
<evidence type="ECO:0000313" key="3">
    <source>
        <dbReference type="Proteomes" id="UP000254720"/>
    </source>
</evidence>
<keyword evidence="3" id="KW-1185">Reference proteome</keyword>
<name>A0A370GG17_9COXI</name>
<dbReference type="AlphaFoldDB" id="A0A370GG17"/>
<feature type="compositionally biased region" description="Polar residues" evidence="1">
    <location>
        <begin position="74"/>
        <end position="96"/>
    </location>
</feature>
<feature type="region of interest" description="Disordered" evidence="1">
    <location>
        <begin position="186"/>
        <end position="212"/>
    </location>
</feature>
<protein>
    <submittedName>
        <fullName evidence="2">Uncharacterized protein</fullName>
    </submittedName>
</protein>
<feature type="compositionally biased region" description="Basic and acidic residues" evidence="1">
    <location>
        <begin position="187"/>
        <end position="202"/>
    </location>
</feature>
<feature type="compositionally biased region" description="Polar residues" evidence="1">
    <location>
        <begin position="1"/>
        <end position="13"/>
    </location>
</feature>
<evidence type="ECO:0000313" key="2">
    <source>
        <dbReference type="EMBL" id="RDI41334.1"/>
    </source>
</evidence>
<dbReference type="RefSeq" id="WP_114834965.1">
    <property type="nucleotide sequence ID" value="NZ_LR699114.1"/>
</dbReference>
<feature type="compositionally biased region" description="Basic and acidic residues" evidence="1">
    <location>
        <begin position="14"/>
        <end position="28"/>
    </location>
</feature>
<accession>A0A370GG17</accession>
<dbReference type="EMBL" id="QQAX01000020">
    <property type="protein sequence ID" value="RDI41334.1"/>
    <property type="molecule type" value="Genomic_DNA"/>
</dbReference>
<sequence>MQRGNIGSLQNLADRTKKMMEDAKRAQEQSRQQLEAEQEKQRGQKEKSRHKKEAKEREQNEKTDKKQVKETKPHSQSTQDHTSASKKTGEITNQTARILGQLDELKKETPNDSQRTRVQQLTNEVDAIGYQAVEAEYKKTIGNTENVDLLKEKANDLGSQQAVFKKTTPKSESRSRCCFPFSLCFGGEKKEPSNKVDPEKRPLLGTNNHRRY</sequence>